<evidence type="ECO:0000313" key="6">
    <source>
        <dbReference type="EMBL" id="MET4579197.1"/>
    </source>
</evidence>
<evidence type="ECO:0000256" key="1">
    <source>
        <dbReference type="ARBA" id="ARBA00009437"/>
    </source>
</evidence>
<evidence type="ECO:0000256" key="4">
    <source>
        <dbReference type="ARBA" id="ARBA00023163"/>
    </source>
</evidence>
<accession>A0ABV2QDS8</accession>
<dbReference type="PROSITE" id="PS50931">
    <property type="entry name" value="HTH_LYSR"/>
    <property type="match status" value="1"/>
</dbReference>
<dbReference type="SUPFAM" id="SSF53850">
    <property type="entry name" value="Periplasmic binding protein-like II"/>
    <property type="match status" value="1"/>
</dbReference>
<keyword evidence="7" id="KW-1185">Reference proteome</keyword>
<dbReference type="Pfam" id="PF00126">
    <property type="entry name" value="HTH_1"/>
    <property type="match status" value="1"/>
</dbReference>
<reference evidence="6 7" key="1">
    <citation type="submission" date="2024-06" db="EMBL/GenBank/DDBJ databases">
        <title>Sorghum-associated microbial communities from plants grown in Nebraska, USA.</title>
        <authorList>
            <person name="Schachtman D."/>
        </authorList>
    </citation>
    <scope>NUCLEOTIDE SEQUENCE [LARGE SCALE GENOMIC DNA]</scope>
    <source>
        <strain evidence="6 7">2709</strain>
    </source>
</reference>
<dbReference type="PANTHER" id="PTHR30346:SF29">
    <property type="entry name" value="LYSR SUBSTRATE-BINDING"/>
    <property type="match status" value="1"/>
</dbReference>
<evidence type="ECO:0000259" key="5">
    <source>
        <dbReference type="PROSITE" id="PS50931"/>
    </source>
</evidence>
<proteinExistence type="inferred from homology"/>
<keyword evidence="4" id="KW-0804">Transcription</keyword>
<dbReference type="EMBL" id="JBEPSH010000008">
    <property type="protein sequence ID" value="MET4579197.1"/>
    <property type="molecule type" value="Genomic_DNA"/>
</dbReference>
<dbReference type="RefSeq" id="WP_354447051.1">
    <property type="nucleotide sequence ID" value="NZ_JBEPSH010000008.1"/>
</dbReference>
<dbReference type="InterPro" id="IPR000847">
    <property type="entry name" value="LysR_HTH_N"/>
</dbReference>
<name>A0ABV2QDS8_9BURK</name>
<evidence type="ECO:0000313" key="7">
    <source>
        <dbReference type="Proteomes" id="UP001549320"/>
    </source>
</evidence>
<feature type="domain" description="HTH lysR-type" evidence="5">
    <location>
        <begin position="1"/>
        <end position="60"/>
    </location>
</feature>
<comment type="similarity">
    <text evidence="1">Belongs to the LysR transcriptional regulatory family.</text>
</comment>
<keyword evidence="2" id="KW-0805">Transcription regulation</keyword>
<dbReference type="Pfam" id="PF03466">
    <property type="entry name" value="LysR_substrate"/>
    <property type="match status" value="1"/>
</dbReference>
<dbReference type="InterPro" id="IPR036388">
    <property type="entry name" value="WH-like_DNA-bd_sf"/>
</dbReference>
<dbReference type="Gene3D" id="1.10.10.10">
    <property type="entry name" value="Winged helix-like DNA-binding domain superfamily/Winged helix DNA-binding domain"/>
    <property type="match status" value="1"/>
</dbReference>
<keyword evidence="3" id="KW-0238">DNA-binding</keyword>
<protein>
    <submittedName>
        <fullName evidence="6">LysR family carnitine catabolism transcriptional activator</fullName>
    </submittedName>
</protein>
<sequence>MNLSERDLRAFTTLADVLQFTIAAERCHMTQSALSQLIARMEEQLGVRLFARGRRGVSLTAEGERLLGSARRIVKELDLVQTDLRAVSTLEAGHVTIATVPSLAEYWLPGALRPFRKKHEQVRVSLFDVSSERCGEMTRQGLVDFSISSQPGSPQEVDFQPLFEESMYIASPLGSAAPGNKELRLSDLRGMSFIHLHGTHKMLVRTRDGYAPARQILEEAGATDSGLEVEQLATQAGLVAAGFGSCMVPACAHAHFARREISTRRISARDIVRPIYISKPRDTRMSIAAEALLNGLISHAANYELKGDIKASPFDWDRFSGSARMRRTTEKTG</sequence>
<dbReference type="PANTHER" id="PTHR30346">
    <property type="entry name" value="TRANSCRIPTIONAL DUAL REGULATOR HCAR-RELATED"/>
    <property type="match status" value="1"/>
</dbReference>
<dbReference type="InterPro" id="IPR005119">
    <property type="entry name" value="LysR_subst-bd"/>
</dbReference>
<organism evidence="6 7">
    <name type="scientific">Ottowia thiooxydans</name>
    <dbReference type="NCBI Taxonomy" id="219182"/>
    <lineage>
        <taxon>Bacteria</taxon>
        <taxon>Pseudomonadati</taxon>
        <taxon>Pseudomonadota</taxon>
        <taxon>Betaproteobacteria</taxon>
        <taxon>Burkholderiales</taxon>
        <taxon>Comamonadaceae</taxon>
        <taxon>Ottowia</taxon>
    </lineage>
</organism>
<dbReference type="PRINTS" id="PR00039">
    <property type="entry name" value="HTHLYSR"/>
</dbReference>
<dbReference type="Proteomes" id="UP001549320">
    <property type="component" value="Unassembled WGS sequence"/>
</dbReference>
<dbReference type="InterPro" id="IPR036390">
    <property type="entry name" value="WH_DNA-bd_sf"/>
</dbReference>
<evidence type="ECO:0000256" key="3">
    <source>
        <dbReference type="ARBA" id="ARBA00023125"/>
    </source>
</evidence>
<dbReference type="SUPFAM" id="SSF46785">
    <property type="entry name" value="Winged helix' DNA-binding domain"/>
    <property type="match status" value="1"/>
</dbReference>
<comment type="caution">
    <text evidence="6">The sequence shown here is derived from an EMBL/GenBank/DDBJ whole genome shotgun (WGS) entry which is preliminary data.</text>
</comment>
<dbReference type="Gene3D" id="3.40.190.290">
    <property type="match status" value="1"/>
</dbReference>
<evidence type="ECO:0000256" key="2">
    <source>
        <dbReference type="ARBA" id="ARBA00023015"/>
    </source>
</evidence>
<gene>
    <name evidence="6" type="ORF">ABIE13_004320</name>
</gene>